<keyword evidence="1" id="KW-0812">Transmembrane</keyword>
<keyword evidence="1" id="KW-0472">Membrane</keyword>
<organism evidence="2 3">
    <name type="scientific">Flavobacterium jumunjinense</name>
    <dbReference type="NCBI Taxonomy" id="998845"/>
    <lineage>
        <taxon>Bacteria</taxon>
        <taxon>Pseudomonadati</taxon>
        <taxon>Bacteroidota</taxon>
        <taxon>Flavobacteriia</taxon>
        <taxon>Flavobacteriales</taxon>
        <taxon>Flavobacteriaceae</taxon>
        <taxon>Flavobacterium</taxon>
    </lineage>
</organism>
<dbReference type="Pfam" id="PF14093">
    <property type="entry name" value="DUF4271"/>
    <property type="match status" value="1"/>
</dbReference>
<feature type="transmembrane region" description="Helical" evidence="1">
    <location>
        <begin position="16"/>
        <end position="35"/>
    </location>
</feature>
<keyword evidence="1" id="KW-1133">Transmembrane helix</keyword>
<comment type="caution">
    <text evidence="2">The sequence shown here is derived from an EMBL/GenBank/DDBJ whole genome shotgun (WGS) entry which is preliminary data.</text>
</comment>
<protein>
    <submittedName>
        <fullName evidence="2">DUF4271 domain-containing protein</fullName>
    </submittedName>
</protein>
<feature type="transmembrane region" description="Helical" evidence="1">
    <location>
        <begin position="143"/>
        <end position="160"/>
    </location>
</feature>
<gene>
    <name evidence="2" type="ORF">ACFFVF_06705</name>
</gene>
<accession>A0ABV5GLC9</accession>
<name>A0ABV5GLC9_9FLAO</name>
<feature type="transmembrane region" description="Helical" evidence="1">
    <location>
        <begin position="166"/>
        <end position="186"/>
    </location>
</feature>
<feature type="transmembrane region" description="Helical" evidence="1">
    <location>
        <begin position="198"/>
        <end position="220"/>
    </location>
</feature>
<feature type="transmembrane region" description="Helical" evidence="1">
    <location>
        <begin position="65"/>
        <end position="85"/>
    </location>
</feature>
<evidence type="ECO:0000256" key="1">
    <source>
        <dbReference type="SAM" id="Phobius"/>
    </source>
</evidence>
<dbReference type="InterPro" id="IPR025367">
    <property type="entry name" value="DUF4271"/>
</dbReference>
<proteinExistence type="predicted"/>
<keyword evidence="3" id="KW-1185">Reference proteome</keyword>
<dbReference type="RefSeq" id="WP_236458311.1">
    <property type="nucleotide sequence ID" value="NZ_CBCSGE010000009.1"/>
</dbReference>
<dbReference type="Proteomes" id="UP001589607">
    <property type="component" value="Unassembled WGS sequence"/>
</dbReference>
<feature type="transmembrane region" description="Helical" evidence="1">
    <location>
        <begin position="97"/>
        <end position="117"/>
    </location>
</feature>
<evidence type="ECO:0000313" key="3">
    <source>
        <dbReference type="Proteomes" id="UP001589607"/>
    </source>
</evidence>
<sequence>MLTIQFQERIIDYKDWATLLFLLCFVIIIINKNVFEARFSEFVKLAISDKYTKIYKDNSNIRSGFTLSMFFIQVFSYSFFIFLFLKHLPSYNKNNDKIVFLQIFTFLGVFILSKYLIEKIIATTFRIEEFTEQFNLLKVSYRSYFSFLLLPINIILYYNSNFNTTWFFLLVTAIIVLANFTTYLVSLKMHQNLVIRKIFYFILYLCTLEIAPYYFMYYFITKN</sequence>
<dbReference type="EMBL" id="JBHMEY010000014">
    <property type="protein sequence ID" value="MFB9096199.1"/>
    <property type="molecule type" value="Genomic_DNA"/>
</dbReference>
<reference evidence="2 3" key="1">
    <citation type="submission" date="2024-09" db="EMBL/GenBank/DDBJ databases">
        <authorList>
            <person name="Sun Q."/>
            <person name="Mori K."/>
        </authorList>
    </citation>
    <scope>NUCLEOTIDE SEQUENCE [LARGE SCALE GENOMIC DNA]</scope>
    <source>
        <strain evidence="2 3">CECT 7955</strain>
    </source>
</reference>
<evidence type="ECO:0000313" key="2">
    <source>
        <dbReference type="EMBL" id="MFB9096199.1"/>
    </source>
</evidence>